<dbReference type="KEGG" id="act:ACLA_072430"/>
<dbReference type="OrthoDB" id="1926878at2759"/>
<proteinExistence type="predicted"/>
<dbReference type="SMART" id="SM00212">
    <property type="entry name" value="UBCc"/>
    <property type="match status" value="1"/>
</dbReference>
<dbReference type="OMA" id="SKLFWGS"/>
<keyword evidence="4" id="KW-1185">Reference proteome</keyword>
<dbReference type="RefSeq" id="XP_001275636.1">
    <property type="nucleotide sequence ID" value="XM_001275635.1"/>
</dbReference>
<dbReference type="AlphaFoldDB" id="A1C739"/>
<dbReference type="GeneID" id="4708207"/>
<dbReference type="Pfam" id="PF00179">
    <property type="entry name" value="UQ_con"/>
    <property type="match status" value="2"/>
</dbReference>
<gene>
    <name evidence="3" type="ORF">ACLA_072430</name>
</gene>
<accession>A1C739</accession>
<evidence type="ECO:0000256" key="1">
    <source>
        <dbReference type="ARBA" id="ARBA00022786"/>
    </source>
</evidence>
<dbReference type="SUPFAM" id="SSF54495">
    <property type="entry name" value="UBC-like"/>
    <property type="match status" value="2"/>
</dbReference>
<dbReference type="VEuPathDB" id="FungiDB:ACLA_072430"/>
<evidence type="ECO:0000313" key="3">
    <source>
        <dbReference type="EMBL" id="EAW14210.1"/>
    </source>
</evidence>
<dbReference type="Gene3D" id="3.10.110.10">
    <property type="entry name" value="Ubiquitin Conjugating Enzyme"/>
    <property type="match status" value="2"/>
</dbReference>
<dbReference type="STRING" id="344612.A1C739"/>
<dbReference type="CDD" id="cd00195">
    <property type="entry name" value="UBCc_UEV"/>
    <property type="match status" value="1"/>
</dbReference>
<dbReference type="HOGENOM" id="CLU_037142_0_0_1"/>
<dbReference type="PROSITE" id="PS50127">
    <property type="entry name" value="UBC_2"/>
    <property type="match status" value="2"/>
</dbReference>
<dbReference type="Proteomes" id="UP000006701">
    <property type="component" value="Unassembled WGS sequence"/>
</dbReference>
<keyword evidence="1" id="KW-0833">Ubl conjugation pathway</keyword>
<dbReference type="EMBL" id="DS027045">
    <property type="protein sequence ID" value="EAW14210.1"/>
    <property type="molecule type" value="Genomic_DNA"/>
</dbReference>
<dbReference type="PANTHER" id="PTHR24067">
    <property type="entry name" value="UBIQUITIN-CONJUGATING ENZYME E2"/>
    <property type="match status" value="1"/>
</dbReference>
<dbReference type="InterPro" id="IPR000608">
    <property type="entry name" value="UBC"/>
</dbReference>
<reference evidence="3 4" key="1">
    <citation type="journal article" date="2008" name="PLoS Genet.">
        <title>Genomic islands in the pathogenic filamentous fungus Aspergillus fumigatus.</title>
        <authorList>
            <person name="Fedorova N.D."/>
            <person name="Khaldi N."/>
            <person name="Joardar V.S."/>
            <person name="Maiti R."/>
            <person name="Amedeo P."/>
            <person name="Anderson M.J."/>
            <person name="Crabtree J."/>
            <person name="Silva J.C."/>
            <person name="Badger J.H."/>
            <person name="Albarraq A."/>
            <person name="Angiuoli S."/>
            <person name="Bussey H."/>
            <person name="Bowyer P."/>
            <person name="Cotty P.J."/>
            <person name="Dyer P.S."/>
            <person name="Egan A."/>
            <person name="Galens K."/>
            <person name="Fraser-Liggett C.M."/>
            <person name="Haas B.J."/>
            <person name="Inman J.M."/>
            <person name="Kent R."/>
            <person name="Lemieux S."/>
            <person name="Malavazi I."/>
            <person name="Orvis J."/>
            <person name="Roemer T."/>
            <person name="Ronning C.M."/>
            <person name="Sundaram J.P."/>
            <person name="Sutton G."/>
            <person name="Turner G."/>
            <person name="Venter J.C."/>
            <person name="White O.R."/>
            <person name="Whitty B.R."/>
            <person name="Youngman P."/>
            <person name="Wolfe K.H."/>
            <person name="Goldman G.H."/>
            <person name="Wortman J.R."/>
            <person name="Jiang B."/>
            <person name="Denning D.W."/>
            <person name="Nierman W.C."/>
        </authorList>
    </citation>
    <scope>NUCLEOTIDE SEQUENCE [LARGE SCALE GENOMIC DNA]</scope>
    <source>
        <strain evidence="4">ATCC 1007 / CBS 513.65 / DSM 816 / NCTC 3887 / NRRL 1</strain>
    </source>
</reference>
<name>A1C739_ASPCL</name>
<dbReference type="eggNOG" id="KOG0419">
    <property type="taxonomic scope" value="Eukaryota"/>
</dbReference>
<feature type="domain" description="UBC core" evidence="2">
    <location>
        <begin position="16"/>
        <end position="168"/>
    </location>
</feature>
<sequence>MQISVRPLFKCSTVEYLKSVAHDEKVRIIADFCRKIALAVAYKESDIRRVTAVVLGPPETPYQFGLFEAYYPAAPPSVQALTTNGGKCRFGPNIYAGGKVCLTWGCEPGEEWSSAQGLESVLISIQSLMSSNPYENEPGYQGMNAPGDKEHSKAYVSKIRHETIRIAVLLPLEASLGIQTDGTVKPPETKGDGDDEYTDLFDEEDDTFFEPFVDLRKRRLLWYFDSYMRTIDEEEPRVRRRQGFEMMPFESEDNRMKGHFNYPELRRRLIRVRKAIIDETHSWPAEGLVSKGQESSLAFSLQSQYDQIVEDLKSRQNFAVDLSLGDKNPFLWELTYFGRPMTQLDGGIFKMKIYLNPRFPDEQPRVFLETPLFHYRVSKDGVLCYFPQRPEEMHSHIEAIMAIFEEEAPPYDPRTTVNLEASKLFWGSPEDRKKYNRALRRSVEKSVE</sequence>
<evidence type="ECO:0000259" key="2">
    <source>
        <dbReference type="PROSITE" id="PS50127"/>
    </source>
</evidence>
<feature type="domain" description="UBC core" evidence="2">
    <location>
        <begin position="296"/>
        <end position="448"/>
    </location>
</feature>
<dbReference type="eggNOG" id="KOG0895">
    <property type="taxonomic scope" value="Eukaryota"/>
</dbReference>
<dbReference type="InterPro" id="IPR016135">
    <property type="entry name" value="UBQ-conjugating_enzyme/RWD"/>
</dbReference>
<evidence type="ECO:0000313" key="4">
    <source>
        <dbReference type="Proteomes" id="UP000006701"/>
    </source>
</evidence>
<protein>
    <submittedName>
        <fullName evidence="3">Ubiquitin conjugating enzyme, putative</fullName>
    </submittedName>
</protein>
<dbReference type="InterPro" id="IPR050113">
    <property type="entry name" value="Ub_conjugating_enzyme"/>
</dbReference>
<organism evidence="3 4">
    <name type="scientific">Aspergillus clavatus (strain ATCC 1007 / CBS 513.65 / DSM 816 / NCTC 3887 / NRRL 1 / QM 1276 / 107)</name>
    <dbReference type="NCBI Taxonomy" id="344612"/>
    <lineage>
        <taxon>Eukaryota</taxon>
        <taxon>Fungi</taxon>
        <taxon>Dikarya</taxon>
        <taxon>Ascomycota</taxon>
        <taxon>Pezizomycotina</taxon>
        <taxon>Eurotiomycetes</taxon>
        <taxon>Eurotiomycetidae</taxon>
        <taxon>Eurotiales</taxon>
        <taxon>Aspergillaceae</taxon>
        <taxon>Aspergillus</taxon>
        <taxon>Aspergillus subgen. Fumigati</taxon>
    </lineage>
</organism>